<dbReference type="AlphaFoldDB" id="A0A1T4W9Z4"/>
<dbReference type="Pfam" id="PF02348">
    <property type="entry name" value="CTP_transf_3"/>
    <property type="match status" value="1"/>
</dbReference>
<gene>
    <name evidence="1" type="ORF">SAMN02745704_00560</name>
</gene>
<dbReference type="EMBL" id="FUYC01000002">
    <property type="protein sequence ID" value="SKA73939.1"/>
    <property type="molecule type" value="Genomic_DNA"/>
</dbReference>
<protein>
    <submittedName>
        <fullName evidence="1">Cytidylyltransferase</fullName>
    </submittedName>
</protein>
<dbReference type="PANTHER" id="PTHR21485">
    <property type="entry name" value="HAD SUPERFAMILY MEMBERS CMAS AND KDSC"/>
    <property type="match status" value="1"/>
</dbReference>
<evidence type="ECO:0000313" key="2">
    <source>
        <dbReference type="Proteomes" id="UP000190027"/>
    </source>
</evidence>
<reference evidence="1 2" key="1">
    <citation type="submission" date="2017-02" db="EMBL/GenBank/DDBJ databases">
        <authorList>
            <person name="Peterson S.W."/>
        </authorList>
    </citation>
    <scope>NUCLEOTIDE SEQUENCE [LARGE SCALE GENOMIC DNA]</scope>
    <source>
        <strain evidence="1 2">DSM 16080</strain>
    </source>
</reference>
<name>A0A1T4W9Z4_9BACT</name>
<organism evidence="1 2">
    <name type="scientific">Paucidesulfovibrio gracilis DSM 16080</name>
    <dbReference type="NCBI Taxonomy" id="1121449"/>
    <lineage>
        <taxon>Bacteria</taxon>
        <taxon>Pseudomonadati</taxon>
        <taxon>Thermodesulfobacteriota</taxon>
        <taxon>Desulfovibrionia</taxon>
        <taxon>Desulfovibrionales</taxon>
        <taxon>Desulfovibrionaceae</taxon>
        <taxon>Paucidesulfovibrio</taxon>
    </lineage>
</organism>
<dbReference type="Gene3D" id="3.90.550.10">
    <property type="entry name" value="Spore Coat Polysaccharide Biosynthesis Protein SpsA, Chain A"/>
    <property type="match status" value="1"/>
</dbReference>
<dbReference type="OrthoDB" id="9805604at2"/>
<dbReference type="Proteomes" id="UP000190027">
    <property type="component" value="Unassembled WGS sequence"/>
</dbReference>
<evidence type="ECO:0000313" key="1">
    <source>
        <dbReference type="EMBL" id="SKA73939.1"/>
    </source>
</evidence>
<dbReference type="RefSeq" id="WP_078716142.1">
    <property type="nucleotide sequence ID" value="NZ_FUYC01000002.1"/>
</dbReference>
<keyword evidence="1" id="KW-0548">Nucleotidyltransferase</keyword>
<dbReference type="InterPro" id="IPR003329">
    <property type="entry name" value="Cytidylyl_trans"/>
</dbReference>
<dbReference type="InterPro" id="IPR050793">
    <property type="entry name" value="CMP-NeuNAc_synthase"/>
</dbReference>
<accession>A0A1T4W9Z4</accession>
<sequence>MDLKTKRRLTDTFFPGTDPIIRNILLQSPLQHDKVVVNIAARAGSSRIPKKNIKPLCGKPLMAYSIIMAKSIGVDRVIVSTDSEEFAEIAKNFGAEVPFLRPKKLSTGSTPPGFVTYYMVKRLLLEGYPVGTWVELLPTTPFRNYWTLKKYLTLLERAGNISTAFCPTPPQHEMRHDGQTIRIPNAAALSDSYCFYKVFSGFVGNKLNNLESRWQEYVLVNNPVELLDIDTYEDFLLAEEIILSGCYDFGIDLC</sequence>
<dbReference type="GO" id="GO:0008781">
    <property type="term" value="F:N-acylneuraminate cytidylyltransferase activity"/>
    <property type="evidence" value="ECO:0007669"/>
    <property type="project" value="TreeGrafter"/>
</dbReference>
<dbReference type="InterPro" id="IPR029044">
    <property type="entry name" value="Nucleotide-diphossugar_trans"/>
</dbReference>
<keyword evidence="1" id="KW-0808">Transferase</keyword>
<dbReference type="STRING" id="1121449.SAMN02745704_00560"/>
<keyword evidence="2" id="KW-1185">Reference proteome</keyword>
<dbReference type="SUPFAM" id="SSF53448">
    <property type="entry name" value="Nucleotide-diphospho-sugar transferases"/>
    <property type="match status" value="1"/>
</dbReference>
<dbReference type="PANTHER" id="PTHR21485:SF6">
    <property type="entry name" value="N-ACYLNEURAMINATE CYTIDYLYLTRANSFERASE-RELATED"/>
    <property type="match status" value="1"/>
</dbReference>
<proteinExistence type="predicted"/>